<dbReference type="InterPro" id="IPR036397">
    <property type="entry name" value="RNaseH_sf"/>
</dbReference>
<organism evidence="3 4">
    <name type="scientific">Methylobacterium crusticola</name>
    <dbReference type="NCBI Taxonomy" id="1697972"/>
    <lineage>
        <taxon>Bacteria</taxon>
        <taxon>Pseudomonadati</taxon>
        <taxon>Pseudomonadota</taxon>
        <taxon>Alphaproteobacteria</taxon>
        <taxon>Hyphomicrobiales</taxon>
        <taxon>Methylobacteriaceae</taxon>
        <taxon>Methylobacterium</taxon>
    </lineage>
</organism>
<dbReference type="PANTHER" id="PTHR30231">
    <property type="entry name" value="DNA POLYMERASE III SUBUNIT EPSILON"/>
    <property type="match status" value="1"/>
</dbReference>
<dbReference type="PANTHER" id="PTHR30231:SF37">
    <property type="entry name" value="EXODEOXYRIBONUCLEASE 10"/>
    <property type="match status" value="1"/>
</dbReference>
<dbReference type="GO" id="GO:0004527">
    <property type="term" value="F:exonuclease activity"/>
    <property type="evidence" value="ECO:0007669"/>
    <property type="project" value="UniProtKB-KW"/>
</dbReference>
<evidence type="ECO:0000259" key="2">
    <source>
        <dbReference type="SMART" id="SM00479"/>
    </source>
</evidence>
<proteinExistence type="predicted"/>
<dbReference type="EMBL" id="BPQH01000019">
    <property type="protein sequence ID" value="GJD52420.1"/>
    <property type="molecule type" value="Genomic_DNA"/>
</dbReference>
<dbReference type="Pfam" id="PF00929">
    <property type="entry name" value="RNase_T"/>
    <property type="match status" value="1"/>
</dbReference>
<comment type="caution">
    <text evidence="3">The sequence shown here is derived from an EMBL/GenBank/DDBJ whole genome shotgun (WGS) entry which is preliminary data.</text>
</comment>
<evidence type="ECO:0000256" key="1">
    <source>
        <dbReference type="SAM" id="MobiDB-lite"/>
    </source>
</evidence>
<dbReference type="SMART" id="SM00479">
    <property type="entry name" value="EXOIII"/>
    <property type="match status" value="1"/>
</dbReference>
<sequence length="313" mass="35256">MTRIAARPRNEGVVEGRVTEALDDIAGILERTGEYRVLRRLGPFAPPPGEPDEPTYVGLVLDTETTGIDVAVDEVIELGIVKFEYGASGRIYRVLERFNELHAPAGPIPEAVVRLTGITDADVAGRRIDDAAVEALAAEARVIVAHNARFDRQMCERRWPIFVRRNWACSCHQIPWKAEGHEGLRLGHLLADHGHFHNGHRAIDDCEALLALLARPLRATGRLALSALLDAARRPTVRLWASEAPIALKDRLKDRNYRWSPRRRCWYVDLDEEQIEIERSFLSREIYRGAPAPVPSDRFTARDRFSTRADPEA</sequence>
<gene>
    <name evidence="3" type="primary">dinG_2</name>
    <name evidence="3" type="ORF">OPKNFCMD_5185</name>
</gene>
<name>A0ABQ4R671_9HYPH</name>
<feature type="compositionally biased region" description="Basic and acidic residues" evidence="1">
    <location>
        <begin position="299"/>
        <end position="313"/>
    </location>
</feature>
<dbReference type="Gene3D" id="3.30.420.10">
    <property type="entry name" value="Ribonuclease H-like superfamily/Ribonuclease H"/>
    <property type="match status" value="1"/>
</dbReference>
<dbReference type="Proteomes" id="UP001055167">
    <property type="component" value="Unassembled WGS sequence"/>
</dbReference>
<dbReference type="SUPFAM" id="SSF53098">
    <property type="entry name" value="Ribonuclease H-like"/>
    <property type="match status" value="1"/>
</dbReference>
<feature type="domain" description="Exonuclease" evidence="2">
    <location>
        <begin position="57"/>
        <end position="222"/>
    </location>
</feature>
<keyword evidence="4" id="KW-1185">Reference proteome</keyword>
<keyword evidence="3" id="KW-0378">Hydrolase</keyword>
<evidence type="ECO:0000313" key="4">
    <source>
        <dbReference type="Proteomes" id="UP001055167"/>
    </source>
</evidence>
<dbReference type="NCBIfam" id="NF006615">
    <property type="entry name" value="PRK09182.1"/>
    <property type="match status" value="1"/>
</dbReference>
<dbReference type="CDD" id="cd06127">
    <property type="entry name" value="DEDDh"/>
    <property type="match status" value="1"/>
</dbReference>
<keyword evidence="3" id="KW-0269">Exonuclease</keyword>
<reference evidence="3" key="2">
    <citation type="submission" date="2021-08" db="EMBL/GenBank/DDBJ databases">
        <authorList>
            <person name="Tani A."/>
            <person name="Ola A."/>
            <person name="Ogura Y."/>
            <person name="Katsura K."/>
            <person name="Hayashi T."/>
        </authorList>
    </citation>
    <scope>NUCLEOTIDE SEQUENCE</scope>
    <source>
        <strain evidence="3">KCTC 52305</strain>
    </source>
</reference>
<accession>A0ABQ4R671</accession>
<dbReference type="InterPro" id="IPR013520">
    <property type="entry name" value="Ribonucl_H"/>
</dbReference>
<dbReference type="InterPro" id="IPR012337">
    <property type="entry name" value="RNaseH-like_sf"/>
</dbReference>
<evidence type="ECO:0000313" key="3">
    <source>
        <dbReference type="EMBL" id="GJD52420.1"/>
    </source>
</evidence>
<reference evidence="3" key="1">
    <citation type="journal article" date="2021" name="Front. Microbiol.">
        <title>Comprehensive Comparative Genomics and Phenotyping of Methylobacterium Species.</title>
        <authorList>
            <person name="Alessa O."/>
            <person name="Ogura Y."/>
            <person name="Fujitani Y."/>
            <person name="Takami H."/>
            <person name="Hayashi T."/>
            <person name="Sahin N."/>
            <person name="Tani A."/>
        </authorList>
    </citation>
    <scope>NUCLEOTIDE SEQUENCE</scope>
    <source>
        <strain evidence="3">KCTC 52305</strain>
    </source>
</reference>
<protein>
    <submittedName>
        <fullName evidence="3">3'-5' exonuclease DinG</fullName>
    </submittedName>
</protein>
<keyword evidence="3" id="KW-0540">Nuclease</keyword>
<feature type="region of interest" description="Disordered" evidence="1">
    <location>
        <begin position="294"/>
        <end position="313"/>
    </location>
</feature>